<accession>A0A2I0L258</accession>
<reference evidence="1 2" key="1">
    <citation type="submission" date="2017-11" db="EMBL/GenBank/DDBJ databases">
        <title>De-novo sequencing of pomegranate (Punica granatum L.) genome.</title>
        <authorList>
            <person name="Akparov Z."/>
            <person name="Amiraslanov A."/>
            <person name="Hajiyeva S."/>
            <person name="Abbasov M."/>
            <person name="Kaur K."/>
            <person name="Hamwieh A."/>
            <person name="Solovyev V."/>
            <person name="Salamov A."/>
            <person name="Braich B."/>
            <person name="Kosarev P."/>
            <person name="Mahmoud A."/>
            <person name="Hajiyev E."/>
            <person name="Babayeva S."/>
            <person name="Izzatullayeva V."/>
            <person name="Mammadov A."/>
            <person name="Mammadov A."/>
            <person name="Sharifova S."/>
            <person name="Ojaghi J."/>
            <person name="Eynullazada K."/>
            <person name="Bayramov B."/>
            <person name="Abdulazimova A."/>
            <person name="Shahmuradov I."/>
        </authorList>
    </citation>
    <scope>NUCLEOTIDE SEQUENCE [LARGE SCALE GENOMIC DNA]</scope>
    <source>
        <strain evidence="2">cv. AG2017</strain>
        <tissue evidence="1">Leaf</tissue>
    </source>
</reference>
<dbReference type="EMBL" id="PGOL01000219">
    <property type="protein sequence ID" value="PKI74246.1"/>
    <property type="molecule type" value="Genomic_DNA"/>
</dbReference>
<organism evidence="1 2">
    <name type="scientific">Punica granatum</name>
    <name type="common">Pomegranate</name>
    <dbReference type="NCBI Taxonomy" id="22663"/>
    <lineage>
        <taxon>Eukaryota</taxon>
        <taxon>Viridiplantae</taxon>
        <taxon>Streptophyta</taxon>
        <taxon>Embryophyta</taxon>
        <taxon>Tracheophyta</taxon>
        <taxon>Spermatophyta</taxon>
        <taxon>Magnoliopsida</taxon>
        <taxon>eudicotyledons</taxon>
        <taxon>Gunneridae</taxon>
        <taxon>Pentapetalae</taxon>
        <taxon>rosids</taxon>
        <taxon>malvids</taxon>
        <taxon>Myrtales</taxon>
        <taxon>Lythraceae</taxon>
        <taxon>Punica</taxon>
    </lineage>
</organism>
<dbReference type="AlphaFoldDB" id="A0A2I0L258"/>
<evidence type="ECO:0000313" key="1">
    <source>
        <dbReference type="EMBL" id="PKI74246.1"/>
    </source>
</evidence>
<sequence>MLGCRGITFGRARRAVGRARMCGRAGGLAGTLAGVTIHPRARSSPEMGRHPASSFRKKDLRICISIENGIFCSSKVTWETEKGSVVCFAQLRMSARVFRAMQDRSVASAKEVGTKERNACLSEMSALSS</sequence>
<name>A0A2I0L258_PUNGR</name>
<protein>
    <submittedName>
        <fullName evidence="1">Uncharacterized protein</fullName>
    </submittedName>
</protein>
<keyword evidence="2" id="KW-1185">Reference proteome</keyword>
<dbReference type="Proteomes" id="UP000233551">
    <property type="component" value="Unassembled WGS sequence"/>
</dbReference>
<evidence type="ECO:0000313" key="2">
    <source>
        <dbReference type="Proteomes" id="UP000233551"/>
    </source>
</evidence>
<comment type="caution">
    <text evidence="1">The sequence shown here is derived from an EMBL/GenBank/DDBJ whole genome shotgun (WGS) entry which is preliminary data.</text>
</comment>
<proteinExistence type="predicted"/>
<gene>
    <name evidence="1" type="ORF">CRG98_005367</name>
</gene>